<organism evidence="12 13">
    <name type="scientific">Trachymyrmex cornetzi</name>
    <dbReference type="NCBI Taxonomy" id="471704"/>
    <lineage>
        <taxon>Eukaryota</taxon>
        <taxon>Metazoa</taxon>
        <taxon>Ecdysozoa</taxon>
        <taxon>Arthropoda</taxon>
        <taxon>Hexapoda</taxon>
        <taxon>Insecta</taxon>
        <taxon>Pterygota</taxon>
        <taxon>Neoptera</taxon>
        <taxon>Endopterygota</taxon>
        <taxon>Hymenoptera</taxon>
        <taxon>Apocrita</taxon>
        <taxon>Aculeata</taxon>
        <taxon>Formicoidea</taxon>
        <taxon>Formicidae</taxon>
        <taxon>Myrmicinae</taxon>
        <taxon>Trachymyrmex</taxon>
    </lineage>
</organism>
<reference evidence="12 13" key="1">
    <citation type="submission" date="2015-09" db="EMBL/GenBank/DDBJ databases">
        <title>Trachymyrmex cornetzi WGS genome.</title>
        <authorList>
            <person name="Nygaard S."/>
            <person name="Hu H."/>
            <person name="Boomsma J."/>
            <person name="Zhang G."/>
        </authorList>
    </citation>
    <scope>NUCLEOTIDE SEQUENCE [LARGE SCALE GENOMIC DNA]</scope>
    <source>
        <strain evidence="12">Tcor2-1</strain>
        <tissue evidence="12">Whole body</tissue>
    </source>
</reference>
<comment type="subcellular location">
    <subcellularLocation>
        <location evidence="1">Nucleus</location>
        <location evidence="1">Nucleolus</location>
    </subcellularLocation>
    <subcellularLocation>
        <location evidence="2">Nucleus</location>
        <location evidence="2">Nucleoplasm</location>
    </subcellularLocation>
</comment>
<evidence type="ECO:0000256" key="5">
    <source>
        <dbReference type="ARBA" id="ARBA00022741"/>
    </source>
</evidence>
<dbReference type="PANTHER" id="PTHR48103">
    <property type="entry name" value="MIDASIN-RELATED"/>
    <property type="match status" value="1"/>
</dbReference>
<feature type="domain" description="VWFA" evidence="11">
    <location>
        <begin position="4899"/>
        <end position="5092"/>
    </location>
</feature>
<comment type="function">
    <text evidence="9">Nuclear chaperone required for maturation and nuclear export of pre-60S ribosome subunits.</text>
</comment>
<feature type="compositionally biased region" description="Low complexity" evidence="10">
    <location>
        <begin position="4586"/>
        <end position="4602"/>
    </location>
</feature>
<dbReference type="InterPro" id="IPR027417">
    <property type="entry name" value="P-loop_NTPase"/>
</dbReference>
<gene>
    <name evidence="12" type="ORF">ALC57_08251</name>
</gene>
<keyword evidence="6 9" id="KW-0067">ATP-binding</keyword>
<feature type="compositionally biased region" description="Polar residues" evidence="10">
    <location>
        <begin position="4603"/>
        <end position="4616"/>
    </location>
</feature>
<dbReference type="EMBL" id="KQ979709">
    <property type="protein sequence ID" value="KYN19484.1"/>
    <property type="molecule type" value="Genomic_DNA"/>
</dbReference>
<evidence type="ECO:0000313" key="13">
    <source>
        <dbReference type="Proteomes" id="UP000078492"/>
    </source>
</evidence>
<feature type="compositionally biased region" description="Acidic residues" evidence="10">
    <location>
        <begin position="4438"/>
        <end position="4460"/>
    </location>
</feature>
<proteinExistence type="inferred from homology"/>
<evidence type="ECO:0000313" key="12">
    <source>
        <dbReference type="EMBL" id="KYN19484.1"/>
    </source>
</evidence>
<feature type="compositionally biased region" description="Basic and acidic residues" evidence="10">
    <location>
        <begin position="4618"/>
        <end position="4642"/>
    </location>
</feature>
<dbReference type="Pfam" id="PF17865">
    <property type="entry name" value="AAA_lid_5"/>
    <property type="match status" value="1"/>
</dbReference>
<evidence type="ECO:0000256" key="9">
    <source>
        <dbReference type="PIRNR" id="PIRNR010340"/>
    </source>
</evidence>
<evidence type="ECO:0000256" key="10">
    <source>
        <dbReference type="SAM" id="MobiDB-lite"/>
    </source>
</evidence>
<dbReference type="Gene3D" id="3.40.50.300">
    <property type="entry name" value="P-loop containing nucleotide triphosphate hydrolases"/>
    <property type="match status" value="6"/>
</dbReference>
<dbReference type="FunFam" id="3.40.50.410:FF:000028">
    <property type="entry name" value="Midasin"/>
    <property type="match status" value="1"/>
</dbReference>
<keyword evidence="7 9" id="KW-0143">Chaperone</keyword>
<dbReference type="FunFam" id="3.40.50.300:FF:004102">
    <property type="entry name" value="Uncharacterized protein"/>
    <property type="match status" value="1"/>
</dbReference>
<comment type="similarity">
    <text evidence="3 9">Belongs to the midasin family.</text>
</comment>
<dbReference type="InterPro" id="IPR002035">
    <property type="entry name" value="VWF_A"/>
</dbReference>
<dbReference type="CDD" id="cd00009">
    <property type="entry name" value="AAA"/>
    <property type="match status" value="1"/>
</dbReference>
<dbReference type="Pfam" id="PF17867">
    <property type="entry name" value="AAA_lid_7"/>
    <property type="match status" value="3"/>
</dbReference>
<evidence type="ECO:0000256" key="4">
    <source>
        <dbReference type="ARBA" id="ARBA00017143"/>
    </source>
</evidence>
<dbReference type="PROSITE" id="PS50234">
    <property type="entry name" value="VWFA"/>
    <property type="match status" value="1"/>
</dbReference>
<dbReference type="PANTHER" id="PTHR48103:SF2">
    <property type="entry name" value="MIDASIN"/>
    <property type="match status" value="1"/>
</dbReference>
<evidence type="ECO:0000256" key="6">
    <source>
        <dbReference type="ARBA" id="ARBA00022840"/>
    </source>
</evidence>
<evidence type="ECO:0000256" key="1">
    <source>
        <dbReference type="ARBA" id="ARBA00004604"/>
    </source>
</evidence>
<feature type="compositionally biased region" description="Basic and acidic residues" evidence="10">
    <location>
        <begin position="4708"/>
        <end position="4755"/>
    </location>
</feature>
<feature type="compositionally biased region" description="Acidic residues" evidence="10">
    <location>
        <begin position="4527"/>
        <end position="4537"/>
    </location>
</feature>
<dbReference type="GO" id="GO:0000055">
    <property type="term" value="P:ribosomal large subunit export from nucleus"/>
    <property type="evidence" value="ECO:0007669"/>
    <property type="project" value="TreeGrafter"/>
</dbReference>
<dbReference type="Pfam" id="PF00092">
    <property type="entry name" value="VWA"/>
    <property type="match status" value="1"/>
</dbReference>
<feature type="compositionally biased region" description="Basic and acidic residues" evidence="10">
    <location>
        <begin position="4556"/>
        <end position="4580"/>
    </location>
</feature>
<feature type="compositionally biased region" description="Basic and acidic residues" evidence="10">
    <location>
        <begin position="4668"/>
        <end position="4684"/>
    </location>
</feature>
<dbReference type="GO" id="GO:0030687">
    <property type="term" value="C:preribosome, large subunit precursor"/>
    <property type="evidence" value="ECO:0007669"/>
    <property type="project" value="TreeGrafter"/>
</dbReference>
<dbReference type="InterPro" id="IPR040848">
    <property type="entry name" value="AAA_lid_7"/>
</dbReference>
<keyword evidence="8 9" id="KW-0539">Nucleus</keyword>
<dbReference type="CDD" id="cd01460">
    <property type="entry name" value="vWA_midasin"/>
    <property type="match status" value="1"/>
</dbReference>
<dbReference type="FunFam" id="3.40.50.300:FF:000764">
    <property type="entry name" value="Midasin"/>
    <property type="match status" value="1"/>
</dbReference>
<dbReference type="InterPro" id="IPR036465">
    <property type="entry name" value="vWFA_dom_sf"/>
</dbReference>
<evidence type="ECO:0000256" key="2">
    <source>
        <dbReference type="ARBA" id="ARBA00004642"/>
    </source>
</evidence>
<dbReference type="FunFam" id="3.40.50.300:FF:000582">
    <property type="entry name" value="Midasin"/>
    <property type="match status" value="1"/>
</dbReference>
<dbReference type="GO" id="GO:0005524">
    <property type="term" value="F:ATP binding"/>
    <property type="evidence" value="ECO:0007669"/>
    <property type="project" value="UniProtKB-KW"/>
</dbReference>
<dbReference type="Pfam" id="PF07728">
    <property type="entry name" value="AAA_5"/>
    <property type="match status" value="8"/>
</dbReference>
<evidence type="ECO:0000256" key="3">
    <source>
        <dbReference type="ARBA" id="ARBA00007188"/>
    </source>
</evidence>
<dbReference type="InterPro" id="IPR041190">
    <property type="entry name" value="Midasin_AAA_lid_5"/>
</dbReference>
<dbReference type="GO" id="GO:0005654">
    <property type="term" value="C:nucleoplasm"/>
    <property type="evidence" value="ECO:0007669"/>
    <property type="project" value="UniProtKB-SubCell"/>
</dbReference>
<keyword evidence="5 9" id="KW-0547">Nucleotide-binding</keyword>
<protein>
    <recommendedName>
        <fullName evidence="4 9">Midasin</fullName>
    </recommendedName>
</protein>
<dbReference type="SUPFAM" id="SSF53300">
    <property type="entry name" value="vWA-like"/>
    <property type="match status" value="1"/>
</dbReference>
<dbReference type="Proteomes" id="UP000078492">
    <property type="component" value="Unassembled WGS sequence"/>
</dbReference>
<feature type="compositionally biased region" description="Acidic residues" evidence="10">
    <location>
        <begin position="4546"/>
        <end position="4555"/>
    </location>
</feature>
<dbReference type="GO" id="GO:0000027">
    <property type="term" value="P:ribosomal large subunit assembly"/>
    <property type="evidence" value="ECO:0007669"/>
    <property type="project" value="InterPro"/>
</dbReference>
<dbReference type="InterPro" id="IPR012099">
    <property type="entry name" value="Midasin"/>
</dbReference>
<accession>A0A195E3N5</accession>
<dbReference type="SMART" id="SM00382">
    <property type="entry name" value="AAA"/>
    <property type="match status" value="6"/>
</dbReference>
<feature type="compositionally biased region" description="Acidic residues" evidence="10">
    <location>
        <begin position="4404"/>
        <end position="4430"/>
    </location>
</feature>
<dbReference type="STRING" id="471704.A0A195E3N5"/>
<sequence>MQPECTKDVIDCFPELLLGLISVAIPIEDIQSSALIDKDIIHRLNCVILGKLLDVNQDLLIYVLHYFDINPAPFELFDDSLDVVIPLKKQNRRKFSFISEVSEYDIVIACHSILQSAISHFKHKWNWSRFYKYLTNADDRVKWIALKCIAIVLNMSESTRLSCAQTLIPNFKKFLIDYQDKSINTSIICASFESMEDIVKNISSIVSVGGILLPTLDRNQSTDNLVPVSSTKKNLQSLAIAIGSRKCICLQGPVGCGKTALVEYLARVTGHDTSNFIKLQLGDQTDSKMLLGMYRCTDVPGEFIWQPGVLTQAVIAGKWLLLEDVDSTALDVASILSNLMETGTLCVPGYRDTIYVNSGFQLFVTQRLMTSVTGIQRYVTGSSNLLQKHWLCLNVEPLSTDELVTLVQTLFPVLNTIATKIIDVFLLFSVGDHDSESNAYDAILSLKIGRQTSTRDLIKWCSRAIVDFNVSSSDSLLKIFQDALDVFCCSVHNQEQRLNLAKAIARKLGIIMLKAEYFCNMYKPSIDLLPELLVAGRAKLTRKKAQYARIDIEKINFSFTRPSACLLERIAICIKQKEPVLLVGETGTGKTSSIQYLARSIGHRLIVINMNQQSESADLLGGYKPVDLKFLISPIREEFEILFRSYFMIESNRKFLEHIALCYKQQKWKNLITLMSHSAHAAVKRLRNKQDKKSQKKSDQDDIQADLNMLKKWETMLEKLDKLGTQVKSQYALAFSFIEGSLVRALRDGYWVLLDEINLANAETLECLSGLLEGSSESLSLLERGDGEPVKRHPDFTVFACMNPATDVGKRDLPVGLRNRFTEFYVDELIEQSDLELLVSSYLAELNLPEKHKAIVKFYLNVRKEAMSTLFDGTAHKPHYSLRTLCRALYISASNPCGNVLRSLYESFSLSFLTQLDYNSYPIVQRMIAKAILDNKNIKEILGIPIPKPKCSPGEDYMYIEGYWVLQGSLTPETPSNYILTDSVKRNLKDLVRVVSIGKIPVLLQGDTSVGKTSLITYLAKTTGHVCVRINNHEHTDLQEYVGSYIADETGKLVFKEGVLVDAMRKGYWIILDELNLAPSDVLEALNRVLDDNRELFIPETQQVVKAHEHFMLFATQNPPGLYGGRKVLSRAFRNRFIELHFDEIPPNELQIILNQRCSMPESYCKQVINVMTDLQTRRKSTAAFAGKKGFITLRDLFRWGERYRLAPDIGNKLYDWSQHLADEGYLVLAAKVRKVEEADEIRQVIRKHLKRDVDPDNLFTLNDKTSPVTRHILEEILKNNISGFSHIVWTYHMRRIAVLMKKSCQFKEPVLLVGETGGGKTTVCQLIAAINSQAMRSVNCHMHTESSDFLGNLRPVRDHVEDDQKLFEWVDGPLINAMRNGDLFLADEISLADDSVLERLNSLLEPERSLLLAEKGIESLHGEENTVIVADEKFVFVGTMNPGGDYGKKELSPALRNRFTEVWCEGCMARSDLRDIIIHNLCIDLQTRESIANAILRFTEWLQTTEVGKKLTVSIRDVLTWVNFINVSTDGTLLSKLTIGEAYYHGACLTYIDSLGSSSTGSESISKLKDFTEAALRFIKLEIENTMKSELNMEAPVINENVVVDASDIFGILPFYIKKGPYIFYENHTFTFTTPTAKLNTLKLLRALQLNKPILLEGSPGVGKTSLVSALAKATGHTLLRINLSDQTDVSDLFGADLPVEGGKGGEFAWRDGPFLRALRAGYWILLDELNLASQSVLEGLNACFDHRGEIYVPELGKTFSVKPGTRLFGCQNPLRQGGARRGLPRSFLNRFTQISVTTLMEDDLKFILSVQFPQLPIELINHMVQFNNKLASEAGIVWGHTGSPWEMNLRDIIRWCETTIEAASNEFRDNKQYFNPGDSIELIYVNRMRTNEDRQKVYQIYQEMFSSEKYPLPPNQLPMHITTDKFVIGEVMLSRKNCSEPQDFNLLVLRDQKRTLKSLMQCVKMNWMSILVGTSGSGKSSVVRLLAALTGQKLRSITVNSAMDTTEILGGFEQTDYNRHLEELFKHVATLLIESLQTKITIDKLEQVTELHEHLEQVRHLFDENVEGRTMAVETKLFLHKIEKLSKLVSAMKLWEPSCESELQNIESRLRNLSIFVEQDKCLNAGGKFEWVDSVLVKCLQDGTWLLIDQVNLCSPAVLDRLNGLLEPNGVLSIGERGIDSNGNVVTIKPHENFRLFLTMNPRYGEISRAMRNRGVEIYMLGSKENVDKDVIDFNSLLFNAGITKSAHRDALLEIYDRISEEIAWDQFNVVDLLHTAFLVKQRLLRGFSAEQSIRNACIDVYIKPRPSRDPRFREHLTSLIDETVERRITCDEEISVIDLNAATWSVRNLQDNSRLVIIRQQGLLLNAAVQIYESSLKSDSGNIGGNIITTKSLNDFCGLKEDEKFTLDVDVADILPYLLLNFYEQSSRDDAPLRKELISKMLQGKAIFDDLEHKSALMAKVIALYCSESANARSSLPWDLWQLVGRTSDNDNNTCRDTNKLLLLLYAYSMILKTDMSPKKTENKDLISIKLYSSVVNEGKLFSQLKNQPLITYFVQFLEKARSCINAILQDVNINIEEYINLRKELKWFTRFERLGEFTLIDKTEKSKGVFTNLDRISVLLSVHYKWLLKFLRNLKSLSNETMSEIKQLRDVVDHINNQLESVYDPIKKISKKIKKYLTLPSPHSTEISMEVQSKLMRLTKDFDVRDEGGSTLKQELKIISVQMKDTLAMRQQMISLWSDVYSRKLIDETTLRIVHEVERFCDESHIRLRVPAEVEDILNRVHSLPKKEIMQLNARIRLWPIYEYVFLSLTCTLQGKMCREVTISDVALTECLAKFTDVVSIPSDLMGLLSAMAGVERGSELLLLPELFCCLAQFVQRSHAFKECHVGGSVLLNLVLQLMLNKTSQEKEKNVLPAIALGTYTAQVNQLQLLNEILWRNSISLTNKRCNPNNSDLATLKFYLHLYSSAIHKMNMEHDIKKLTGNCADDIKFNDYFKSVEELHEAYNEINIIDDENEEESFSKTLQRGKGWMILGYIQLMLFGNLDLIDPVHKVELKLQYLEEDIDDFRKMIYVTMLQDRILGISAANEHPRFAEMRNCEKRLLKTRDDLNCLRAFRPASVNFASLSKDSADFRNRVGSYTLVKKHINNLYMIADEISRDCELTDLTIAETISREAEIWGLSVQRFAEQIKTKYLSAYPDVILPLLTALAQLNHGVFILINEIRRLISLRKSGETDLESLIYNLIRFPTIGWQQENLLNLSGLCVSTNMRSLIGKSSCSTDTFVRMQEQFRIFKSGLYELHNHVILNKGLTKPLWRDMNELLQQIVLIWKQQQLEEEKRAAERDSLYKNKIESHDTLTEEEELALEVRKLFPSYREKDFNDIEDESQPSLDEKSIPTQLDETESNFSGLVTKDDIREIQQIHSNIVTSFIATKWICNSSALTSSTNYIGSLIQRYNTVYEMLDNILPSLSEGLAVKLYNSLNFLVTLGLQASQEKSADRILQENTWSEGRMRAYDFYKDCNVEEVKQCLPLCENILNHVDNLLKEWPEHPTLRSIRCIIERIYTFSVTSPVSRFLTGLELLLVKMHQWEENAHSGVSMTDHVLKLTQQIIYWRKLELSCWKGCLDATYENLRSDTSKWWFFLYALIESYVTRSEKDNVRETNDEPITKQKLIESLEHFMNQSSLVEFESRLDLLLTFHCHVYYFDNSNNKNELLAILWNVYNYYKQFVDDVNARIAVLKAPIEKKLKDFVKIARWNDISYWAVKETVEKTHRTLHKLVKEFQNALKQAVPEDFLVTKSSQSVDMKAQFTSELITLLTKARKASCICKEIILVNSYPNVRKEFENFIESYMEQSVRLREINIDRSLPKNKQKSQAKSILQQKKMTLANYFKQLTQMGISYRTGILTLKNNADKVIDFTVSPLDLSTIGQYFKLKKADQNMLTQWKGCDKYYYKSLIRLNALNAMLSTNQTDLGLQNIERCRGYSAHLMLIAHMQKMTIVQSFDRFSSLRAQILNLSETREQDLNMLRQNRSDSTSNDSFMKRVESLKALLITLEVGFEQLLLFLQCCPVESSSDPNRAKLTLDANALPIIAASQNDEIWKNANAMLKDSLNSVKATAKRFHTLFMPLEVLSVDHFEHSTHISFISSKHFEFLEQCYIENGEQLKKENHTIEQYESDLKHLINIILLVIQKKFKDIKEDMLHMNKEPSEENNINIEKEEKLNLVKLVELLERDIKNELKLADIYNLFSNLLLLIREFDDPQSTNHCIRLLLKCLPLLEQYILLVQFYLNEQVASFRITCKILYLQLNVFLDLAANGFCVPKDLDLEESEMNESEEKTEKGGMGLAEGEGTKDVSDRIESEDQLEDARPADEEREKQDDKTCKEEEKGIDISEDFDSKLQDMEKNDNDEEQSNDDEENDLDKEMGETEEGAEQLDKEIWGDDQEESEEDNQQSENENEEEGTGEQIGEKEMGARDDNGKKKQDDDDNTNHDENRQEENKKEINELNEPEVDEDHINPYHGKFQPQPEPEPLDLPEDMNLDENGKEDNGGEDENPFDIDEMKKPPLEKQDIELEKESEETKENDPEDNSSQSQSVQQESGHSGSSKQETVSAPQNNTMTKPVEKRKNLSESNEDRSLLDRFESTLKKLKTTYTQDEVSTDEKDDTSNADGNKAEMAQHIKDSEKFDDYTLDAATEDQVKQQASNMDEEEKKDDTIDVEMHEDKENDVTHDKINEHKPEKISEIADNQSKKDSDGKRNMENNQIETTVELEGETAETMKVERGKESTFHTMEWNIEENDLSSDYVERKRFEMERMLDEWTQVPSTEEATAAWNCLCSVTDAAARDLSEKLRLVLEPTQASRLKGDYKTGKRINMRKIIPYIASQFRKDKIWLRRTKPSKRDYQIVLALDDSSSMADNHSKELAFESLSLISKAMTYLEVGQLSVISFGEQVKVLHPLGEAFTEQSGSRLIQEMRFDQKKTMIGQLVDFTVDMFDSQCASSDNAKLLVVLSDGRGIFSEGKEKVNCAVRRARLVDIFLVFIIVDNPINKDSILDIRMPVFEKGKLLGIRSYMDNFPFPFYMILRDINTLPGVLSDALRQWFEVVGKIDT</sequence>
<dbReference type="SMART" id="SM00327">
    <property type="entry name" value="VWA"/>
    <property type="match status" value="1"/>
</dbReference>
<feature type="compositionally biased region" description="Basic and acidic residues" evidence="10">
    <location>
        <begin position="4347"/>
        <end position="4403"/>
    </location>
</feature>
<dbReference type="GO" id="GO:0016887">
    <property type="term" value="F:ATP hydrolysis activity"/>
    <property type="evidence" value="ECO:0007669"/>
    <property type="project" value="InterPro"/>
</dbReference>
<dbReference type="Pfam" id="PF21108">
    <property type="entry name" value="MDN1_4th"/>
    <property type="match status" value="1"/>
</dbReference>
<dbReference type="FunFam" id="3.40.50.300:FF:000142">
    <property type="entry name" value="Midasin"/>
    <property type="match status" value="1"/>
</dbReference>
<name>A0A195E3N5_9HYME</name>
<dbReference type="PIRSF" id="PIRSF010340">
    <property type="entry name" value="Midasin"/>
    <property type="match status" value="1"/>
</dbReference>
<feature type="compositionally biased region" description="Basic and acidic residues" evidence="10">
    <location>
        <begin position="4464"/>
        <end position="4501"/>
    </location>
</feature>
<dbReference type="InterPro" id="IPR048617">
    <property type="entry name" value="MDN1_AAA_lid_4"/>
</dbReference>
<dbReference type="Gene3D" id="3.40.50.410">
    <property type="entry name" value="von Willebrand factor, type A domain"/>
    <property type="match status" value="1"/>
</dbReference>
<dbReference type="SUPFAM" id="SSF52540">
    <property type="entry name" value="P-loop containing nucleoside triphosphate hydrolases"/>
    <property type="match status" value="7"/>
</dbReference>
<feature type="region of interest" description="Disordered" evidence="10">
    <location>
        <begin position="4327"/>
        <end position="4758"/>
    </location>
</feature>
<evidence type="ECO:0000259" key="11">
    <source>
        <dbReference type="PROSITE" id="PS50234"/>
    </source>
</evidence>
<dbReference type="InterPro" id="IPR011704">
    <property type="entry name" value="ATPase_dyneun-rel_AAA"/>
</dbReference>
<keyword evidence="13" id="KW-1185">Reference proteome</keyword>
<evidence type="ECO:0000256" key="7">
    <source>
        <dbReference type="ARBA" id="ARBA00023186"/>
    </source>
</evidence>
<dbReference type="InterPro" id="IPR003593">
    <property type="entry name" value="AAA+_ATPase"/>
</dbReference>
<evidence type="ECO:0000256" key="8">
    <source>
        <dbReference type="ARBA" id="ARBA00023242"/>
    </source>
</evidence>
<dbReference type="GO" id="GO:0005730">
    <property type="term" value="C:nucleolus"/>
    <property type="evidence" value="ECO:0007669"/>
    <property type="project" value="UniProtKB-SubCell"/>
</dbReference>